<dbReference type="Proteomes" id="UP000008864">
    <property type="component" value="Unassembled WGS sequence"/>
</dbReference>
<dbReference type="RefSeq" id="XP_047606152.1">
    <property type="nucleotide sequence ID" value="XM_047751100.1"/>
</dbReference>
<name>A0A080WTF3_TRIRC</name>
<dbReference type="GeneID" id="71777379"/>
<dbReference type="InParanoid" id="A0A080WTF3"/>
<evidence type="ECO:0000313" key="2">
    <source>
        <dbReference type="Proteomes" id="UP000008864"/>
    </source>
</evidence>
<dbReference type="AlphaFoldDB" id="A0A080WTF3"/>
<evidence type="ECO:0000313" key="1">
    <source>
        <dbReference type="EMBL" id="KFL61438.1"/>
    </source>
</evidence>
<dbReference type="HOGENOM" id="CLU_2172874_0_0_1"/>
<gene>
    <name evidence="1" type="ORF">TERG_12088</name>
</gene>
<dbReference type="EMBL" id="GG700651">
    <property type="protein sequence ID" value="KFL61438.1"/>
    <property type="molecule type" value="Genomic_DNA"/>
</dbReference>
<keyword evidence="2" id="KW-1185">Reference proteome</keyword>
<dbReference type="VEuPathDB" id="FungiDB:TERG_12088"/>
<reference evidence="2" key="1">
    <citation type="journal article" date="2012" name="MBio">
        <title>Comparative genome analysis of Trichophyton rubrum and related dermatophytes reveals candidate genes involved in infection.</title>
        <authorList>
            <person name="Martinez D.A."/>
            <person name="Oliver B.G."/>
            <person name="Graeser Y."/>
            <person name="Goldberg J.M."/>
            <person name="Li W."/>
            <person name="Martinez-Rossi N.M."/>
            <person name="Monod M."/>
            <person name="Shelest E."/>
            <person name="Barton R.C."/>
            <person name="Birch E."/>
            <person name="Brakhage A.A."/>
            <person name="Chen Z."/>
            <person name="Gurr S.J."/>
            <person name="Heiman D."/>
            <person name="Heitman J."/>
            <person name="Kosti I."/>
            <person name="Rossi A."/>
            <person name="Saif S."/>
            <person name="Samalova M."/>
            <person name="Saunders C.W."/>
            <person name="Shea T."/>
            <person name="Summerbell R.C."/>
            <person name="Xu J."/>
            <person name="Young S."/>
            <person name="Zeng Q."/>
            <person name="Birren B.W."/>
            <person name="Cuomo C.A."/>
            <person name="White T.C."/>
        </authorList>
    </citation>
    <scope>NUCLEOTIDE SEQUENCE [LARGE SCALE GENOMIC DNA]</scope>
    <source>
        <strain evidence="2">ATCC MYA-4607 / CBS 118892</strain>
    </source>
</reference>
<protein>
    <submittedName>
        <fullName evidence="1">Uncharacterized protein</fullName>
    </submittedName>
</protein>
<sequence>MVLLHSMDALVAIPLGGIILALSAFLLAREELKSCILTSISFPISIASRRVKAWRFLLDGPNIIQAGYDKVSVHPIKRNNIGTELMCGLGQRFSIRGPCSRRSLCVCVFS</sequence>
<accession>A0A080WTF3</accession>
<organism evidence="1 2">
    <name type="scientific">Trichophyton rubrum (strain ATCC MYA-4607 / CBS 118892)</name>
    <name type="common">Athlete's foot fungus</name>
    <dbReference type="NCBI Taxonomy" id="559305"/>
    <lineage>
        <taxon>Eukaryota</taxon>
        <taxon>Fungi</taxon>
        <taxon>Dikarya</taxon>
        <taxon>Ascomycota</taxon>
        <taxon>Pezizomycotina</taxon>
        <taxon>Eurotiomycetes</taxon>
        <taxon>Eurotiomycetidae</taxon>
        <taxon>Onygenales</taxon>
        <taxon>Arthrodermataceae</taxon>
        <taxon>Trichophyton</taxon>
    </lineage>
</organism>
<dbReference type="STRING" id="559305.A0A080WTF3"/>
<proteinExistence type="predicted"/>